<dbReference type="OrthoDB" id="540628at2"/>
<keyword evidence="4" id="KW-1185">Reference proteome</keyword>
<sequence length="85" mass="9212">MEILQVVDELVATRRTAGLKQMSLRVLTDRAGKLSVATDPIGVPAGKWVFTSSGSAARFGTGDPEIHTDLTILGIIDFWNPAEWD</sequence>
<dbReference type="InterPro" id="IPR014077">
    <property type="entry name" value="CsoS4B"/>
</dbReference>
<dbReference type="GO" id="GO:0031469">
    <property type="term" value="C:bacterial microcompartment"/>
    <property type="evidence" value="ECO:0007669"/>
    <property type="project" value="UniProtKB-SubCell"/>
</dbReference>
<evidence type="ECO:0000256" key="2">
    <source>
        <dbReference type="ARBA" id="ARBA00024446"/>
    </source>
</evidence>
<dbReference type="Pfam" id="PF03319">
    <property type="entry name" value="EutN_CcmL"/>
    <property type="match status" value="1"/>
</dbReference>
<comment type="subcellular location">
    <subcellularLocation>
        <location evidence="1">Bacterial microcompartment</location>
    </subcellularLocation>
</comment>
<dbReference type="SUPFAM" id="SSF159133">
    <property type="entry name" value="EutN/CcmL-like"/>
    <property type="match status" value="1"/>
</dbReference>
<evidence type="ECO:0000256" key="1">
    <source>
        <dbReference type="ARBA" id="ARBA00024322"/>
    </source>
</evidence>
<gene>
    <name evidence="3" type="ORF">DKW60_00850</name>
</gene>
<dbReference type="PROSITE" id="PS51932">
    <property type="entry name" value="BMV"/>
    <property type="match status" value="1"/>
</dbReference>
<dbReference type="AlphaFoldDB" id="A0A317CQC6"/>
<name>A0A317CQC6_9GAMM</name>
<dbReference type="Gene3D" id="2.40.50.220">
    <property type="entry name" value="EutN/Ccml"/>
    <property type="match status" value="1"/>
</dbReference>
<evidence type="ECO:0000313" key="3">
    <source>
        <dbReference type="EMBL" id="PWR00595.1"/>
    </source>
</evidence>
<reference evidence="3 4" key="1">
    <citation type="submission" date="2018-05" db="EMBL/GenBank/DDBJ databases">
        <title>Leucothrix arctica sp. nov., isolated from Arctic seawater.</title>
        <authorList>
            <person name="Choi A."/>
            <person name="Baek K."/>
        </authorList>
    </citation>
    <scope>NUCLEOTIDE SEQUENCE [LARGE SCALE GENOMIC DNA]</scope>
    <source>
        <strain evidence="3 4">JCM 18388</strain>
    </source>
</reference>
<dbReference type="Proteomes" id="UP000245539">
    <property type="component" value="Unassembled WGS sequence"/>
</dbReference>
<protein>
    <submittedName>
        <fullName evidence="3">Carboxysome peptide B</fullName>
    </submittedName>
</protein>
<accession>A0A317CQC6</accession>
<evidence type="ECO:0000313" key="4">
    <source>
        <dbReference type="Proteomes" id="UP000245539"/>
    </source>
</evidence>
<dbReference type="InterPro" id="IPR004992">
    <property type="entry name" value="EutN_CcmL"/>
</dbReference>
<dbReference type="InterPro" id="IPR036677">
    <property type="entry name" value="EutN_CcmL_sf"/>
</dbReference>
<dbReference type="NCBIfam" id="TIGR02704">
    <property type="entry name" value="carboxysome_B"/>
    <property type="match status" value="1"/>
</dbReference>
<organism evidence="3 4">
    <name type="scientific">Leucothrix pacifica</name>
    <dbReference type="NCBI Taxonomy" id="1247513"/>
    <lineage>
        <taxon>Bacteria</taxon>
        <taxon>Pseudomonadati</taxon>
        <taxon>Pseudomonadota</taxon>
        <taxon>Gammaproteobacteria</taxon>
        <taxon>Thiotrichales</taxon>
        <taxon>Thiotrichaceae</taxon>
        <taxon>Leucothrix</taxon>
    </lineage>
</organism>
<keyword evidence="2" id="KW-1283">Bacterial microcompartment</keyword>
<comment type="caution">
    <text evidence="3">The sequence shown here is derived from an EMBL/GenBank/DDBJ whole genome shotgun (WGS) entry which is preliminary data.</text>
</comment>
<proteinExistence type="predicted"/>
<dbReference type="RefSeq" id="WP_109835770.1">
    <property type="nucleotide sequence ID" value="NZ_QGKM01000002.1"/>
</dbReference>
<dbReference type="EMBL" id="QGKM01000002">
    <property type="protein sequence ID" value="PWR00595.1"/>
    <property type="molecule type" value="Genomic_DNA"/>
</dbReference>